<reference evidence="11 12" key="1">
    <citation type="submission" date="2022-12" db="EMBL/GenBank/DDBJ databases">
        <title>Draft genome sequence of Paenibacillus sp. dW9.</title>
        <authorList>
            <person name="Choi E.-W."/>
            <person name="Kim D.-U."/>
        </authorList>
    </citation>
    <scope>NUCLEOTIDE SEQUENCE [LARGE SCALE GENOMIC DNA]</scope>
    <source>
        <strain evidence="12">dW9</strain>
    </source>
</reference>
<evidence type="ECO:0000256" key="3">
    <source>
        <dbReference type="ARBA" id="ARBA00022553"/>
    </source>
</evidence>
<dbReference type="CDD" id="cd17536">
    <property type="entry name" value="REC_YesN-like"/>
    <property type="match status" value="1"/>
</dbReference>
<dbReference type="Gene3D" id="1.10.10.60">
    <property type="entry name" value="Homeodomain-like"/>
    <property type="match status" value="2"/>
</dbReference>
<dbReference type="SUPFAM" id="SSF46689">
    <property type="entry name" value="Homeodomain-like"/>
    <property type="match status" value="2"/>
</dbReference>
<dbReference type="SUPFAM" id="SSF52172">
    <property type="entry name" value="CheY-like"/>
    <property type="match status" value="1"/>
</dbReference>
<keyword evidence="12" id="KW-1185">Reference proteome</keyword>
<dbReference type="Gene3D" id="3.40.50.2300">
    <property type="match status" value="1"/>
</dbReference>
<sequence length="518" mass="59656">MWKVAIIDDDRQVLRGMKQVIPWEELGAEWVGESMNGERGLELVRKEQPDIVITDIYMPVMNGLQMIEILRNEQFQGIILIHSGYSDFEVARKALRLKVEDYLSKPISRTTIRDTLLRAIESIQSEASVKLEHEKLREKLVLYEPFVRKELLKRAVMGTTDAIPEAELSLAGGGPNNHLVLGLEIIRTARISDVRAPDRFLFRFAVQNIINEILNEAGYSFDYVELHGYYSALILHFDKEKEYPELLKVISEISARIVECVHRYLQISVKIGMGGLKESWAAVSDSMEEAFRFSERTASDPLHMSASVKPMKFYHELVEDIETTQGKNAHKIVRHYINALKEQSGGRQLQYDLMGAQFWAILSYTLNDEVVRLQDIAKESSIEAELGNIVTLDQYEAWLNEKIAQICLNQEWHDNMKHKVAIDLIKQFIHENYAEEITIADLAEKVYISKNYLSQIFKNATGETINNYIVKVKMEKARGLLLERKLKIYEVAHRVGYKNIPYFSTTFKKHFGITPAEL</sequence>
<proteinExistence type="predicted"/>
<dbReference type="EMBL" id="JAQAGZ010000023">
    <property type="protein sequence ID" value="MCZ8516415.1"/>
    <property type="molecule type" value="Genomic_DNA"/>
</dbReference>
<evidence type="ECO:0000256" key="7">
    <source>
        <dbReference type="ARBA" id="ARBA00023163"/>
    </source>
</evidence>
<evidence type="ECO:0000256" key="5">
    <source>
        <dbReference type="ARBA" id="ARBA00023015"/>
    </source>
</evidence>
<evidence type="ECO:0000259" key="10">
    <source>
        <dbReference type="PROSITE" id="PS50110"/>
    </source>
</evidence>
<dbReference type="InterPro" id="IPR018060">
    <property type="entry name" value="HTH_AraC"/>
</dbReference>
<evidence type="ECO:0000256" key="6">
    <source>
        <dbReference type="ARBA" id="ARBA00023125"/>
    </source>
</evidence>
<protein>
    <submittedName>
        <fullName evidence="11">Response regulator</fullName>
    </submittedName>
</protein>
<dbReference type="InterPro" id="IPR051552">
    <property type="entry name" value="HptR"/>
</dbReference>
<feature type="domain" description="HTH araC/xylS-type" evidence="9">
    <location>
        <begin position="423"/>
        <end position="518"/>
    </location>
</feature>
<dbReference type="InterPro" id="IPR011006">
    <property type="entry name" value="CheY-like_superfamily"/>
</dbReference>
<dbReference type="PROSITE" id="PS50110">
    <property type="entry name" value="RESPONSE_REGULATORY"/>
    <property type="match status" value="1"/>
</dbReference>
<dbReference type="PANTHER" id="PTHR42713">
    <property type="entry name" value="HISTIDINE KINASE-RELATED"/>
    <property type="match status" value="1"/>
</dbReference>
<keyword evidence="2" id="KW-0963">Cytoplasm</keyword>
<evidence type="ECO:0000313" key="12">
    <source>
        <dbReference type="Proteomes" id="UP001527882"/>
    </source>
</evidence>
<feature type="modified residue" description="4-aspartylphosphate" evidence="8">
    <location>
        <position position="55"/>
    </location>
</feature>
<dbReference type="Pfam" id="PF00072">
    <property type="entry name" value="Response_reg"/>
    <property type="match status" value="1"/>
</dbReference>
<dbReference type="InterPro" id="IPR009057">
    <property type="entry name" value="Homeodomain-like_sf"/>
</dbReference>
<keyword evidence="6" id="KW-0238">DNA-binding</keyword>
<dbReference type="InterPro" id="IPR001789">
    <property type="entry name" value="Sig_transdc_resp-reg_receiver"/>
</dbReference>
<accession>A0ABT4QIA6</accession>
<evidence type="ECO:0000313" key="11">
    <source>
        <dbReference type="EMBL" id="MCZ8516415.1"/>
    </source>
</evidence>
<evidence type="ECO:0000256" key="2">
    <source>
        <dbReference type="ARBA" id="ARBA00022490"/>
    </source>
</evidence>
<dbReference type="PROSITE" id="PS01124">
    <property type="entry name" value="HTH_ARAC_FAMILY_2"/>
    <property type="match status" value="1"/>
</dbReference>
<evidence type="ECO:0000256" key="1">
    <source>
        <dbReference type="ARBA" id="ARBA00004496"/>
    </source>
</evidence>
<keyword evidence="7" id="KW-0804">Transcription</keyword>
<organism evidence="11 12">
    <name type="scientific">Paenibacillus gyeongsangnamensis</name>
    <dbReference type="NCBI Taxonomy" id="3388067"/>
    <lineage>
        <taxon>Bacteria</taxon>
        <taxon>Bacillati</taxon>
        <taxon>Bacillota</taxon>
        <taxon>Bacilli</taxon>
        <taxon>Bacillales</taxon>
        <taxon>Paenibacillaceae</taxon>
        <taxon>Paenibacillus</taxon>
    </lineage>
</organism>
<dbReference type="InterPro" id="IPR020449">
    <property type="entry name" value="Tscrpt_reg_AraC-type_HTH"/>
</dbReference>
<keyword evidence="5" id="KW-0805">Transcription regulation</keyword>
<comment type="subcellular location">
    <subcellularLocation>
        <location evidence="1">Cytoplasm</location>
    </subcellularLocation>
</comment>
<keyword evidence="3 8" id="KW-0597">Phosphoprotein</keyword>
<dbReference type="SMART" id="SM00448">
    <property type="entry name" value="REC"/>
    <property type="match status" value="1"/>
</dbReference>
<dbReference type="Pfam" id="PF12833">
    <property type="entry name" value="HTH_18"/>
    <property type="match status" value="1"/>
</dbReference>
<dbReference type="InterPro" id="IPR018062">
    <property type="entry name" value="HTH_AraC-typ_CS"/>
</dbReference>
<evidence type="ECO:0000256" key="4">
    <source>
        <dbReference type="ARBA" id="ARBA00023012"/>
    </source>
</evidence>
<feature type="domain" description="Response regulatory" evidence="10">
    <location>
        <begin position="3"/>
        <end position="120"/>
    </location>
</feature>
<gene>
    <name evidence="11" type="ORF">O9H85_29315</name>
</gene>
<evidence type="ECO:0000259" key="9">
    <source>
        <dbReference type="PROSITE" id="PS01124"/>
    </source>
</evidence>
<comment type="caution">
    <text evidence="11">The sequence shown here is derived from an EMBL/GenBank/DDBJ whole genome shotgun (WGS) entry which is preliminary data.</text>
</comment>
<evidence type="ECO:0000256" key="8">
    <source>
        <dbReference type="PROSITE-ProRule" id="PRU00169"/>
    </source>
</evidence>
<dbReference type="RefSeq" id="WP_269884943.1">
    <property type="nucleotide sequence ID" value="NZ_JAQAGZ010000023.1"/>
</dbReference>
<dbReference type="PRINTS" id="PR00032">
    <property type="entry name" value="HTHARAC"/>
</dbReference>
<dbReference type="SMART" id="SM00342">
    <property type="entry name" value="HTH_ARAC"/>
    <property type="match status" value="1"/>
</dbReference>
<dbReference type="PROSITE" id="PS00041">
    <property type="entry name" value="HTH_ARAC_FAMILY_1"/>
    <property type="match status" value="1"/>
</dbReference>
<keyword evidence="4" id="KW-0902">Two-component regulatory system</keyword>
<name>A0ABT4QIA6_9BACL</name>
<dbReference type="PANTHER" id="PTHR42713:SF3">
    <property type="entry name" value="TRANSCRIPTIONAL REGULATORY PROTEIN HPTR"/>
    <property type="match status" value="1"/>
</dbReference>
<dbReference type="Proteomes" id="UP001527882">
    <property type="component" value="Unassembled WGS sequence"/>
</dbReference>